<gene>
    <name evidence="1" type="ORF">Dsin_005569</name>
</gene>
<reference evidence="1" key="1">
    <citation type="journal article" date="2023" name="Plant J.">
        <title>Genome sequences and population genomics provide insights into the demographic history, inbreeding, and mutation load of two 'living fossil' tree species of Dipteronia.</title>
        <authorList>
            <person name="Feng Y."/>
            <person name="Comes H.P."/>
            <person name="Chen J."/>
            <person name="Zhu S."/>
            <person name="Lu R."/>
            <person name="Zhang X."/>
            <person name="Li P."/>
            <person name="Qiu J."/>
            <person name="Olsen K.M."/>
            <person name="Qiu Y."/>
        </authorList>
    </citation>
    <scope>NUCLEOTIDE SEQUENCE</scope>
    <source>
        <strain evidence="1">NBL</strain>
    </source>
</reference>
<dbReference type="Proteomes" id="UP001281410">
    <property type="component" value="Unassembled WGS sequence"/>
</dbReference>
<accession>A0AAE0AX43</accession>
<name>A0AAE0AX43_9ROSI</name>
<keyword evidence="2" id="KW-1185">Reference proteome</keyword>
<dbReference type="AlphaFoldDB" id="A0AAE0AX43"/>
<proteinExistence type="predicted"/>
<organism evidence="1 2">
    <name type="scientific">Dipteronia sinensis</name>
    <dbReference type="NCBI Taxonomy" id="43782"/>
    <lineage>
        <taxon>Eukaryota</taxon>
        <taxon>Viridiplantae</taxon>
        <taxon>Streptophyta</taxon>
        <taxon>Embryophyta</taxon>
        <taxon>Tracheophyta</taxon>
        <taxon>Spermatophyta</taxon>
        <taxon>Magnoliopsida</taxon>
        <taxon>eudicotyledons</taxon>
        <taxon>Gunneridae</taxon>
        <taxon>Pentapetalae</taxon>
        <taxon>rosids</taxon>
        <taxon>malvids</taxon>
        <taxon>Sapindales</taxon>
        <taxon>Sapindaceae</taxon>
        <taxon>Hippocastanoideae</taxon>
        <taxon>Acereae</taxon>
        <taxon>Dipteronia</taxon>
    </lineage>
</organism>
<dbReference type="EMBL" id="JANJYJ010000002">
    <property type="protein sequence ID" value="KAK3225707.1"/>
    <property type="molecule type" value="Genomic_DNA"/>
</dbReference>
<protein>
    <submittedName>
        <fullName evidence="1">Uncharacterized protein</fullName>
    </submittedName>
</protein>
<evidence type="ECO:0000313" key="1">
    <source>
        <dbReference type="EMBL" id="KAK3225707.1"/>
    </source>
</evidence>
<sequence length="109" mass="12369">MERKKLQNEIAKAVVMKNGVPLSISEHAALVTKIKLEVAQTLGDTMEESEVVPEEEPRLDAVRSEPICLDGRGCRFWRLKCYSGEMGILLQGSSWNFDKKYNFNGFSFK</sequence>
<evidence type="ECO:0000313" key="2">
    <source>
        <dbReference type="Proteomes" id="UP001281410"/>
    </source>
</evidence>
<comment type="caution">
    <text evidence="1">The sequence shown here is derived from an EMBL/GenBank/DDBJ whole genome shotgun (WGS) entry which is preliminary data.</text>
</comment>